<dbReference type="NCBIfam" id="TIGR02407">
    <property type="entry name" value="ectoine_ectB"/>
    <property type="match status" value="1"/>
</dbReference>
<comment type="function">
    <text evidence="7">Catalyzes reversively the conversion of L-aspartate beta-semialdehyde (ASA) to L-2,4-diaminobutyrate (DABA) by transamination with L-glutamate.</text>
</comment>
<evidence type="ECO:0000256" key="2">
    <source>
        <dbReference type="ARBA" id="ARBA00008954"/>
    </source>
</evidence>
<keyword evidence="4 7" id="KW-0808">Transferase</keyword>
<comment type="pathway">
    <text evidence="7">Amine and polyamine biosynthesis; ectoine biosynthesis; L-ectoine from L-aspartate 4-semialdehyde: step 1/3.</text>
</comment>
<dbReference type="NCBIfam" id="NF006733">
    <property type="entry name" value="PRK09264.1"/>
    <property type="match status" value="1"/>
</dbReference>
<keyword evidence="3 7" id="KW-0032">Aminotransferase</keyword>
<dbReference type="GO" id="GO:0045303">
    <property type="term" value="F:diaminobutyrate-2-oxoglutarate transaminase activity"/>
    <property type="evidence" value="ECO:0007669"/>
    <property type="project" value="UniProtKB-EC"/>
</dbReference>
<sequence length="433" mass="46756">MPVQNLVEAQASRAASADLSLIEDMESAVRSYCRSTPVVFTRAQGSCIFDERGNRYIDFLCAAGSLNYGHNDPLIKQALIRYLDDDGILQTLDFATAAKARFLQEFRDTILVPRALHYRVQFTGPTGTNCVEAAIKLARKVTGRRAIAAFTNSYHGVSLGALALTGNRAKRSAAGVSLGDTLRLPYDAYFGPEIDTVGLARKLFLDASSGYDAPAAFIVEAVQGEGGLNCARDAWMRALAALAKDLGALLIVDDIQAGCGRCGTFFSFEAMDIHPDIVCLSKSIGGSGLPMALTLIHPKLDVWEPGEHNGTFRGNNLAFVGATAALEYWRDASFQNGIAHRSKLLHDALSRITNGYMRGHATPVGRGLFVGLRFDSPSRSEAFRRGLLVRGVLTETCGPNDEVVKFMPALNIPEDTLCEAVRQIEACAAEMAQ</sequence>
<dbReference type="Gene3D" id="3.40.640.10">
    <property type="entry name" value="Type I PLP-dependent aspartate aminotransferase-like (Major domain)"/>
    <property type="match status" value="1"/>
</dbReference>
<dbReference type="CDD" id="cd00610">
    <property type="entry name" value="OAT_like"/>
    <property type="match status" value="1"/>
</dbReference>
<evidence type="ECO:0000256" key="7">
    <source>
        <dbReference type="RuleBase" id="RU365034"/>
    </source>
</evidence>
<dbReference type="InterPro" id="IPR005814">
    <property type="entry name" value="Aminotrans_3"/>
</dbReference>
<evidence type="ECO:0000256" key="5">
    <source>
        <dbReference type="ARBA" id="ARBA00022898"/>
    </source>
</evidence>
<dbReference type="Proteomes" id="UP001246372">
    <property type="component" value="Unassembled WGS sequence"/>
</dbReference>
<dbReference type="PANTHER" id="PTHR43552:SF2">
    <property type="entry name" value="DIAMINOBUTYRATE--2-OXOGLUTARATE TRANSAMINASE"/>
    <property type="match status" value="1"/>
</dbReference>
<evidence type="ECO:0000256" key="4">
    <source>
        <dbReference type="ARBA" id="ARBA00022679"/>
    </source>
</evidence>
<reference evidence="8" key="1">
    <citation type="submission" date="2023-09" db="EMBL/GenBank/DDBJ databases">
        <title>Paucibacter sp. APW11 Genome sequencing and assembly.</title>
        <authorList>
            <person name="Kim I."/>
        </authorList>
    </citation>
    <scope>NUCLEOTIDE SEQUENCE</scope>
    <source>
        <strain evidence="8">APW11</strain>
    </source>
</reference>
<evidence type="ECO:0000313" key="9">
    <source>
        <dbReference type="Proteomes" id="UP001246372"/>
    </source>
</evidence>
<gene>
    <name evidence="8" type="primary">ectB</name>
    <name evidence="8" type="ORF">RQP53_10465</name>
</gene>
<dbReference type="Pfam" id="PF00202">
    <property type="entry name" value="Aminotran_3"/>
    <property type="match status" value="1"/>
</dbReference>
<keyword evidence="9" id="KW-1185">Reference proteome</keyword>
<proteinExistence type="inferred from homology"/>
<dbReference type="PANTHER" id="PTHR43552">
    <property type="entry name" value="DIAMINOBUTYRATE--2-OXOGLUTARATE AMINOTRANSFERASE"/>
    <property type="match status" value="1"/>
</dbReference>
<dbReference type="InterPro" id="IPR015421">
    <property type="entry name" value="PyrdxlP-dep_Trfase_major"/>
</dbReference>
<dbReference type="PIRSF" id="PIRSF000521">
    <property type="entry name" value="Transaminase_4ab_Lys_Orn"/>
    <property type="match status" value="1"/>
</dbReference>
<dbReference type="PROSITE" id="PS00600">
    <property type="entry name" value="AA_TRANSFER_CLASS_3"/>
    <property type="match status" value="1"/>
</dbReference>
<evidence type="ECO:0000256" key="3">
    <source>
        <dbReference type="ARBA" id="ARBA00022576"/>
    </source>
</evidence>
<dbReference type="RefSeq" id="WP_315650246.1">
    <property type="nucleotide sequence ID" value="NZ_JAVXZY010000003.1"/>
</dbReference>
<dbReference type="InterPro" id="IPR015422">
    <property type="entry name" value="PyrdxlP-dep_Trfase_small"/>
</dbReference>
<dbReference type="InterPro" id="IPR004637">
    <property type="entry name" value="Dat"/>
</dbReference>
<comment type="cofactor">
    <cofactor evidence="1 7">
        <name>pyridoxal 5'-phosphate</name>
        <dbReference type="ChEBI" id="CHEBI:597326"/>
    </cofactor>
</comment>
<evidence type="ECO:0000256" key="6">
    <source>
        <dbReference type="RuleBase" id="RU003560"/>
    </source>
</evidence>
<accession>A0ABU3PAX1</accession>
<comment type="catalytic activity">
    <reaction evidence="7">
        <text>L-2,4-diaminobutanoate + 2-oxoglutarate = L-aspartate 4-semialdehyde + L-glutamate</text>
        <dbReference type="Rhea" id="RHEA:11160"/>
        <dbReference type="ChEBI" id="CHEBI:16810"/>
        <dbReference type="ChEBI" id="CHEBI:29985"/>
        <dbReference type="ChEBI" id="CHEBI:58761"/>
        <dbReference type="ChEBI" id="CHEBI:537519"/>
        <dbReference type="EC" id="2.6.1.76"/>
    </reaction>
</comment>
<keyword evidence="5 6" id="KW-0663">Pyridoxal phosphate</keyword>
<dbReference type="EC" id="2.6.1.76" evidence="7"/>
<dbReference type="InterPro" id="IPR015424">
    <property type="entry name" value="PyrdxlP-dep_Trfase"/>
</dbReference>
<comment type="caution">
    <text evidence="8">The sequence shown here is derived from an EMBL/GenBank/DDBJ whole genome shotgun (WGS) entry which is preliminary data.</text>
</comment>
<dbReference type="Gene3D" id="3.90.1150.10">
    <property type="entry name" value="Aspartate Aminotransferase, domain 1"/>
    <property type="match status" value="1"/>
</dbReference>
<evidence type="ECO:0000256" key="1">
    <source>
        <dbReference type="ARBA" id="ARBA00001933"/>
    </source>
</evidence>
<dbReference type="InterPro" id="IPR049704">
    <property type="entry name" value="Aminotrans_3_PPA_site"/>
</dbReference>
<dbReference type="InterPro" id="IPR012773">
    <property type="entry name" value="Ectoine_EctB"/>
</dbReference>
<organism evidence="8 9">
    <name type="scientific">Roseateles aquae</name>
    <dbReference type="NCBI Taxonomy" id="3077235"/>
    <lineage>
        <taxon>Bacteria</taxon>
        <taxon>Pseudomonadati</taxon>
        <taxon>Pseudomonadota</taxon>
        <taxon>Betaproteobacteria</taxon>
        <taxon>Burkholderiales</taxon>
        <taxon>Sphaerotilaceae</taxon>
        <taxon>Roseateles</taxon>
    </lineage>
</organism>
<dbReference type="SUPFAM" id="SSF53383">
    <property type="entry name" value="PLP-dependent transferases"/>
    <property type="match status" value="1"/>
</dbReference>
<name>A0ABU3PAX1_9BURK</name>
<dbReference type="EMBL" id="JAVXZY010000003">
    <property type="protein sequence ID" value="MDT8999689.1"/>
    <property type="molecule type" value="Genomic_DNA"/>
</dbReference>
<comment type="similarity">
    <text evidence="2 6">Belongs to the class-III pyridoxal-phosphate-dependent aminotransferase family.</text>
</comment>
<evidence type="ECO:0000313" key="8">
    <source>
        <dbReference type="EMBL" id="MDT8999689.1"/>
    </source>
</evidence>
<protein>
    <recommendedName>
        <fullName evidence="7">Diaminobutyrate--2-oxoglutarate transaminase</fullName>
        <ecNumber evidence="7">2.6.1.76</ecNumber>
    </recommendedName>
    <alternativeName>
        <fullName evidence="7">DABA aminotransferase</fullName>
    </alternativeName>
</protein>